<feature type="compositionally biased region" description="Basic and acidic residues" evidence="1">
    <location>
        <begin position="188"/>
        <end position="228"/>
    </location>
</feature>
<dbReference type="Proteomes" id="UP001249851">
    <property type="component" value="Unassembled WGS sequence"/>
</dbReference>
<evidence type="ECO:0000256" key="1">
    <source>
        <dbReference type="SAM" id="MobiDB-lite"/>
    </source>
</evidence>
<organism evidence="2 3">
    <name type="scientific">Acropora cervicornis</name>
    <name type="common">Staghorn coral</name>
    <dbReference type="NCBI Taxonomy" id="6130"/>
    <lineage>
        <taxon>Eukaryota</taxon>
        <taxon>Metazoa</taxon>
        <taxon>Cnidaria</taxon>
        <taxon>Anthozoa</taxon>
        <taxon>Hexacorallia</taxon>
        <taxon>Scleractinia</taxon>
        <taxon>Astrocoeniina</taxon>
        <taxon>Acroporidae</taxon>
        <taxon>Acropora</taxon>
    </lineage>
</organism>
<dbReference type="EMBL" id="JARQWQ010000007">
    <property type="protein sequence ID" value="KAK2570928.1"/>
    <property type="molecule type" value="Genomic_DNA"/>
</dbReference>
<proteinExistence type="predicted"/>
<comment type="caution">
    <text evidence="2">The sequence shown here is derived from an EMBL/GenBank/DDBJ whole genome shotgun (WGS) entry which is preliminary data.</text>
</comment>
<accession>A0AAD9R0K4</accession>
<sequence>MSRCYNTDIDTGLSKQSSKTYKVIRQKSNAELNEKLRRLDIEHNSNIAKILNERYNLRTLHFNLMHSSGESASDSDSEGTAELDLSSLLAEDTEDFQAQEKNTHSVTSDNNTKKQTFLQLPSIIEDPRCYSKQQSKSPKLGRSPLPPLSEHGFTTRVRKTSESTLLNPSPVWSRQRSSSFPGGQMHMPGERQRNSEFKRSTKHEKPTQGDGKRVSEDKPSQPDTEKSTPKVVVSMSWNSELQDCRYLRRKRYSTPDIIDTDSIFDKTPDK</sequence>
<dbReference type="AlphaFoldDB" id="A0AAD9R0K4"/>
<reference evidence="2" key="1">
    <citation type="journal article" date="2023" name="G3 (Bethesda)">
        <title>Whole genome assembly and annotation of the endangered Caribbean coral Acropora cervicornis.</title>
        <authorList>
            <person name="Selwyn J.D."/>
            <person name="Vollmer S.V."/>
        </authorList>
    </citation>
    <scope>NUCLEOTIDE SEQUENCE</scope>
    <source>
        <strain evidence="2">K2</strain>
    </source>
</reference>
<feature type="compositionally biased region" description="Polar residues" evidence="1">
    <location>
        <begin position="162"/>
        <end position="181"/>
    </location>
</feature>
<protein>
    <submittedName>
        <fullName evidence="2">Uncharacterized protein</fullName>
    </submittedName>
</protein>
<evidence type="ECO:0000313" key="2">
    <source>
        <dbReference type="EMBL" id="KAK2570928.1"/>
    </source>
</evidence>
<keyword evidence="3" id="KW-1185">Reference proteome</keyword>
<gene>
    <name evidence="2" type="ORF">P5673_004648</name>
</gene>
<reference evidence="2" key="2">
    <citation type="journal article" date="2023" name="Science">
        <title>Genomic signatures of disease resistance in endangered staghorn corals.</title>
        <authorList>
            <person name="Vollmer S.V."/>
            <person name="Selwyn J.D."/>
            <person name="Despard B.A."/>
            <person name="Roesel C.L."/>
        </authorList>
    </citation>
    <scope>NUCLEOTIDE SEQUENCE</scope>
    <source>
        <strain evidence="2">K2</strain>
    </source>
</reference>
<feature type="region of interest" description="Disordered" evidence="1">
    <location>
        <begin position="125"/>
        <end position="232"/>
    </location>
</feature>
<evidence type="ECO:0000313" key="3">
    <source>
        <dbReference type="Proteomes" id="UP001249851"/>
    </source>
</evidence>
<name>A0AAD9R0K4_ACRCE</name>